<dbReference type="FunFam" id="1.10.510.10:FF:000095">
    <property type="entry name" value="protein STRUBBELIG-RECEPTOR FAMILY 8"/>
    <property type="match status" value="1"/>
</dbReference>
<feature type="domain" description="Protein kinase" evidence="1">
    <location>
        <begin position="317"/>
        <end position="591"/>
    </location>
</feature>
<dbReference type="GO" id="GO:0005524">
    <property type="term" value="F:ATP binding"/>
    <property type="evidence" value="ECO:0007669"/>
    <property type="project" value="InterPro"/>
</dbReference>
<dbReference type="Gene3D" id="3.30.200.20">
    <property type="entry name" value="Phosphorylase Kinase, domain 1"/>
    <property type="match status" value="1"/>
</dbReference>
<protein>
    <recommendedName>
        <fullName evidence="1">Protein kinase domain-containing protein</fullName>
    </recommendedName>
</protein>
<dbReference type="SMART" id="SM00220">
    <property type="entry name" value="S_TKc"/>
    <property type="match status" value="1"/>
</dbReference>
<accession>A0A8J5HCU2</accession>
<comment type="caution">
    <text evidence="2">The sequence shown here is derived from an EMBL/GenBank/DDBJ whole genome shotgun (WGS) entry which is preliminary data.</text>
</comment>
<dbReference type="FunFam" id="3.30.200.20:FF:000268">
    <property type="entry name" value="probable receptor-like serine/threonine-protein kinase At5g57670"/>
    <property type="match status" value="1"/>
</dbReference>
<proteinExistence type="predicted"/>
<dbReference type="PROSITE" id="PS50011">
    <property type="entry name" value="PROTEIN_KINASE_DOM"/>
    <property type="match status" value="1"/>
</dbReference>
<dbReference type="InterPro" id="IPR000719">
    <property type="entry name" value="Prot_kinase_dom"/>
</dbReference>
<dbReference type="PROSITE" id="PS00108">
    <property type="entry name" value="PROTEIN_KINASE_ST"/>
    <property type="match status" value="1"/>
</dbReference>
<dbReference type="EMBL" id="JACMSC010000006">
    <property type="protein sequence ID" value="KAG6518862.1"/>
    <property type="molecule type" value="Genomic_DNA"/>
</dbReference>
<name>A0A8J5HCU2_ZINOF</name>
<dbReference type="Pfam" id="PF00069">
    <property type="entry name" value="Pkinase"/>
    <property type="match status" value="1"/>
</dbReference>
<evidence type="ECO:0000313" key="2">
    <source>
        <dbReference type="EMBL" id="KAG6518862.1"/>
    </source>
</evidence>
<evidence type="ECO:0000259" key="1">
    <source>
        <dbReference type="PROSITE" id="PS50011"/>
    </source>
</evidence>
<dbReference type="Proteomes" id="UP000734854">
    <property type="component" value="Unassembled WGS sequence"/>
</dbReference>
<dbReference type="AlphaFoldDB" id="A0A8J5HCU2"/>
<evidence type="ECO:0000313" key="3">
    <source>
        <dbReference type="Proteomes" id="UP000734854"/>
    </source>
</evidence>
<dbReference type="InterPro" id="IPR008271">
    <property type="entry name" value="Ser/Thr_kinase_AS"/>
</dbReference>
<dbReference type="PANTHER" id="PTHR47987:SF11">
    <property type="entry name" value="RECEPTOR-LIKE CYTOSOLIC SERINE_THREONINE-PROTEIN KINASE RBK1 ISOFORM X1"/>
    <property type="match status" value="1"/>
</dbReference>
<dbReference type="PANTHER" id="PTHR47987">
    <property type="entry name" value="OS08G0249100 PROTEIN"/>
    <property type="match status" value="1"/>
</dbReference>
<dbReference type="SUPFAM" id="SSF56112">
    <property type="entry name" value="Protein kinase-like (PK-like)"/>
    <property type="match status" value="1"/>
</dbReference>
<gene>
    <name evidence="2" type="ORF">ZIOFF_022343</name>
</gene>
<reference evidence="2 3" key="1">
    <citation type="submission" date="2020-08" db="EMBL/GenBank/DDBJ databases">
        <title>Plant Genome Project.</title>
        <authorList>
            <person name="Zhang R.-G."/>
        </authorList>
    </citation>
    <scope>NUCLEOTIDE SEQUENCE [LARGE SCALE GENOMIC DNA]</scope>
    <source>
        <tissue evidence="2">Rhizome</tissue>
    </source>
</reference>
<dbReference type="InterPro" id="IPR046958">
    <property type="entry name" value="RBK1/2/STUNTED"/>
</dbReference>
<dbReference type="Gene3D" id="1.10.510.10">
    <property type="entry name" value="Transferase(Phosphotransferase) domain 1"/>
    <property type="match status" value="1"/>
</dbReference>
<dbReference type="GO" id="GO:0004672">
    <property type="term" value="F:protein kinase activity"/>
    <property type="evidence" value="ECO:0007669"/>
    <property type="project" value="InterPro"/>
</dbReference>
<keyword evidence="3" id="KW-1185">Reference proteome</keyword>
<dbReference type="InterPro" id="IPR011009">
    <property type="entry name" value="Kinase-like_dom_sf"/>
</dbReference>
<organism evidence="2 3">
    <name type="scientific">Zingiber officinale</name>
    <name type="common">Ginger</name>
    <name type="synonym">Amomum zingiber</name>
    <dbReference type="NCBI Taxonomy" id="94328"/>
    <lineage>
        <taxon>Eukaryota</taxon>
        <taxon>Viridiplantae</taxon>
        <taxon>Streptophyta</taxon>
        <taxon>Embryophyta</taxon>
        <taxon>Tracheophyta</taxon>
        <taxon>Spermatophyta</taxon>
        <taxon>Magnoliopsida</taxon>
        <taxon>Liliopsida</taxon>
        <taxon>Zingiberales</taxon>
        <taxon>Zingiberaceae</taxon>
        <taxon>Zingiber</taxon>
    </lineage>
</organism>
<sequence>MAMLVRGEARCVMVGLQMDTNGKELLEWAINRVTKQGDSIVAVNVCRDSGLKNTITTLSLVAMLRDFLVAYEGACNLKKVSLVGRVVRGKSIQKVLVNEAKLCAATDIVVGANTHISMGGSALVAKYCAKKLPPAISVITVQDGQVIFEKKATLEKTSARGPKPRRLRNILYKGLSMQQSIAIPTPNAEKEAVKESRKPLNYDFKNDEDDEAISNAKNHVREEIRADTQTSITVFVRQLPQPVIGWPLLRKAVQENIAEEKADGARRLSVVQWAMALPDRNFSSVQPLFQLTKELMTILDKNNSSCKWFHYEELLSSTNQFSSGKGGTGLVYRGKLGSGKEVAIKLLQLSTESSRDFLQEVDIVTKLDHQHVVSLLGICVQKNNLISIFKYFVNGSLEEILCGKNVERPLPWDTRTKVAMGIAEALNYLHHGPQTVIHRDVKSSNILLDDKFEPQLSDFGLAIWAHKTSKYLAQNDIVGTFGYLAPEYFMYGKASHKIDVYAFGVVLLELITGRMAINDNNPKGQESLVMWATQVIENGNLMDLLDPKLDTNYDKDQMRRMILAASLCITRIPLLRPAIDKAREDDIEKWICNQKDSMSDMVDWLDEEIYPPCSIGSLALINMDHNASVIGCEQHQFGSWQEYLRGRWSRSSSFN</sequence>